<dbReference type="InterPro" id="IPR044210">
    <property type="entry name" value="Tfc3-like"/>
</dbReference>
<dbReference type="EMBL" id="JAVFWL010000004">
    <property type="protein sequence ID" value="KAK6747193.1"/>
    <property type="molecule type" value="Genomic_DNA"/>
</dbReference>
<feature type="compositionally biased region" description="Basic and acidic residues" evidence="1">
    <location>
        <begin position="1339"/>
        <end position="1361"/>
    </location>
</feature>
<proteinExistence type="predicted"/>
<feature type="region of interest" description="Disordered" evidence="1">
    <location>
        <begin position="1337"/>
        <end position="1367"/>
    </location>
</feature>
<sequence>MTGRSVDSICASLAQNSQESRKRKADQGEDADDVVADEASPEKLDSDDDFVDPGLSEGTASDADMSDSSDEVEACKEPQGLGLGTSKSTYLPSVVERTIMDKPKSKSKTRNKLSPLLDLLDVAPVVTTNFCSTGGTPYLSYNPEIWNPLFLYRLPADITLGAVRDCGTEGLGRAEIGKKMGMDTSTKAGNRRVSSYILTVCNEHPDHVGQFQKMEGKVRCIKYFWKAESQPEQFRKLFEDFERLSGVPCPFKLGQVVKFPNCNLSTLRMSDVTLRRLNDILELIANKRVVVTFHKISRYISEKEASNGYDFTIDKKSLVKCLKALEGVHLIRIFDTLVVAESVENKVQIVCHSGICSADDPEVLRAVQATIDEYHAEGRVFPHGVPYNTFLILLFLTSRSTVLSSKRAEVRVVSDRTEAKENNINDDSFFSDGEDLIGDGDRESLPKTHELTLESSMELVELIRASLPEEPSTGRANSESSAEYGYQTKAIRCFVLHEIAFSMVHGHKDGVKPTSFDLFPPGENFYSLPVRSVDELTVFVDEESPLRFLPPLPSFNDTARGWFMLQDLLISLPLSALVLIAHISRKVDKDLMLSYLTDPIKRHIPVGCLPNAIRIPIMKDQKLVRQVEHVLLTLCALGLMAIAPNPDPKCFSTARASVFYVSKKGVLYDTSTSGRGYASVTLPISNYDKYNYEFDSVDDVVLYWHHLRAIVQSTPLSFRNDVNSEEISQARHKKYSVGQFEKALVTVDPAEEIDELIPLRPHEGCAGFDSALYMVANLKKDWNSYMKSLMPSEMELTKSKKLKNAGVPESLYTATRGTLSIDPIKKRPPVKKQGAKKKRPLDSVDIISEQNRLHLRSRFNSRERDMLIMIRAVGFFLNPVYRFWLDPAVVRDIMHEYIPESRSKTVQSLMAAGVREMVRPSQLAYLQRIVRNLSTFQEMRDLRFQMASEPLSTSESKTTFFRNAFDVANRLLFIEHQALPVAATSNKQFEAFLKSSRMVISSEQSIASPIPLRSQTPTSLDHIHHCVAVNILLVLRSDGLVSRSRALDPQLMSYLELLVDDDVFSMFDQAVLDQGAQSIKQIRYLENADLHLEQIHVYAGCGPDLPTLPTWQSLLATIDWSQPAEKHPPAPFEEWLLDTAVSERMNLRSVYKPISSAGAFGATLEDIKCSTDLTSESIKEALTGLCNACQIIPVGVDTYRWIAAEYASAWCVKVAGKLVCPRPWTMPTGELCPATVRWMSESVLMTIISSPAITLKEVCTRLEFAVQSVAVHDLVNVLVGAGCVKKVEEDFEDMKLSSPFQKEYSQRPVTYLLPLADCLETFARIFGGISLLPAMTGRSETDKEEEPKEAARNNNEPKEMRATISSV</sequence>
<dbReference type="PANTHER" id="PTHR15180">
    <property type="entry name" value="GENERAL TRANSCRIPTION FACTOR 3C POLYPEPTIDE 1"/>
    <property type="match status" value="1"/>
</dbReference>
<reference evidence="3 4" key="1">
    <citation type="submission" date="2023-08" db="EMBL/GenBank/DDBJ databases">
        <title>A Necator americanus chromosomal reference genome.</title>
        <authorList>
            <person name="Ilik V."/>
            <person name="Petrzelkova K.J."/>
            <person name="Pardy F."/>
            <person name="Fuh T."/>
            <person name="Niatou-Singa F.S."/>
            <person name="Gouil Q."/>
            <person name="Baker L."/>
            <person name="Ritchie M.E."/>
            <person name="Jex A.R."/>
            <person name="Gazzola D."/>
            <person name="Li H."/>
            <person name="Toshio Fujiwara R."/>
            <person name="Zhan B."/>
            <person name="Aroian R.V."/>
            <person name="Pafco B."/>
            <person name="Schwarz E.M."/>
        </authorList>
    </citation>
    <scope>NUCLEOTIDE SEQUENCE [LARGE SCALE GENOMIC DNA]</scope>
    <source>
        <strain evidence="3 4">Aroian</strain>
        <tissue evidence="3">Whole animal</tissue>
    </source>
</reference>
<dbReference type="Proteomes" id="UP001303046">
    <property type="component" value="Unassembled WGS sequence"/>
</dbReference>
<dbReference type="Pfam" id="PF24101">
    <property type="entry name" value="WHD_GTF3C1"/>
    <property type="match status" value="1"/>
</dbReference>
<accession>A0ABR1D9P3</accession>
<dbReference type="CDD" id="cd16169">
    <property type="entry name" value="Tau138_eWH"/>
    <property type="match status" value="1"/>
</dbReference>
<feature type="domain" description="GTF3C1 extended winged-helix" evidence="2">
    <location>
        <begin position="269"/>
        <end position="379"/>
    </location>
</feature>
<organism evidence="3 4">
    <name type="scientific">Necator americanus</name>
    <name type="common">Human hookworm</name>
    <dbReference type="NCBI Taxonomy" id="51031"/>
    <lineage>
        <taxon>Eukaryota</taxon>
        <taxon>Metazoa</taxon>
        <taxon>Ecdysozoa</taxon>
        <taxon>Nematoda</taxon>
        <taxon>Chromadorea</taxon>
        <taxon>Rhabditida</taxon>
        <taxon>Rhabditina</taxon>
        <taxon>Rhabditomorpha</taxon>
        <taxon>Strongyloidea</taxon>
        <taxon>Ancylostomatidae</taxon>
        <taxon>Bunostominae</taxon>
        <taxon>Necator</taxon>
    </lineage>
</organism>
<keyword evidence="4" id="KW-1185">Reference proteome</keyword>
<dbReference type="PANTHER" id="PTHR15180:SF1">
    <property type="entry name" value="GENERAL TRANSCRIPTION FACTOR 3C POLYPEPTIDE 1"/>
    <property type="match status" value="1"/>
</dbReference>
<name>A0ABR1D9P3_NECAM</name>
<feature type="region of interest" description="Disordered" evidence="1">
    <location>
        <begin position="1"/>
        <end position="87"/>
    </location>
</feature>
<gene>
    <name evidence="3" type="primary">Necator_chrIV.g13713</name>
    <name evidence="3" type="ORF">RB195_000421</name>
</gene>
<dbReference type="InterPro" id="IPR035625">
    <property type="entry name" value="Tfc3-like_eWH"/>
</dbReference>
<evidence type="ECO:0000259" key="2">
    <source>
        <dbReference type="Pfam" id="PF24101"/>
    </source>
</evidence>
<dbReference type="InterPro" id="IPR056467">
    <property type="entry name" value="eWH_GTF3C1"/>
</dbReference>
<evidence type="ECO:0000313" key="3">
    <source>
        <dbReference type="EMBL" id="KAK6747193.1"/>
    </source>
</evidence>
<evidence type="ECO:0000313" key="4">
    <source>
        <dbReference type="Proteomes" id="UP001303046"/>
    </source>
</evidence>
<protein>
    <recommendedName>
        <fullName evidence="2">GTF3C1 extended winged-helix domain-containing protein</fullName>
    </recommendedName>
</protein>
<evidence type="ECO:0000256" key="1">
    <source>
        <dbReference type="SAM" id="MobiDB-lite"/>
    </source>
</evidence>
<comment type="caution">
    <text evidence="3">The sequence shown here is derived from an EMBL/GenBank/DDBJ whole genome shotgun (WGS) entry which is preliminary data.</text>
</comment>